<name>A0ABS6B2H7_9NOCA</name>
<evidence type="ECO:0000313" key="3">
    <source>
        <dbReference type="Proteomes" id="UP000733379"/>
    </source>
</evidence>
<protein>
    <submittedName>
        <fullName evidence="2">DUF3558 domain-containing protein</fullName>
    </submittedName>
</protein>
<feature type="region of interest" description="Disordered" evidence="1">
    <location>
        <begin position="22"/>
        <end position="44"/>
    </location>
</feature>
<dbReference type="InterPro" id="IPR024520">
    <property type="entry name" value="DUF3558"/>
</dbReference>
<reference evidence="2 3" key="1">
    <citation type="submission" date="2021-06" db="EMBL/GenBank/DDBJ databases">
        <title>Actinomycetes sequencing.</title>
        <authorList>
            <person name="Shan Q."/>
        </authorList>
    </citation>
    <scope>NUCLEOTIDE SEQUENCE [LARGE SCALE GENOMIC DNA]</scope>
    <source>
        <strain evidence="2 3">NEAU-G5</strain>
    </source>
</reference>
<organism evidence="2 3">
    <name type="scientific">Nocardia albiluteola</name>
    <dbReference type="NCBI Taxonomy" id="2842303"/>
    <lineage>
        <taxon>Bacteria</taxon>
        <taxon>Bacillati</taxon>
        <taxon>Actinomycetota</taxon>
        <taxon>Actinomycetes</taxon>
        <taxon>Mycobacteriales</taxon>
        <taxon>Nocardiaceae</taxon>
        <taxon>Nocardia</taxon>
    </lineage>
</organism>
<comment type="caution">
    <text evidence="2">The sequence shown here is derived from an EMBL/GenBank/DDBJ whole genome shotgun (WGS) entry which is preliminary data.</text>
</comment>
<accession>A0ABS6B2H7</accession>
<dbReference type="EMBL" id="JAHKNI010000007">
    <property type="protein sequence ID" value="MBU3064449.1"/>
    <property type="molecule type" value="Genomic_DNA"/>
</dbReference>
<dbReference type="Proteomes" id="UP000733379">
    <property type="component" value="Unassembled WGS sequence"/>
</dbReference>
<sequence length="189" mass="19576">MSAALAGIAVIGLLAGCSSQGSTTTASKNPTTSSPAGPGDLNQPLWNPCNSVSDDALKAAGTDPTTKHVAVDSGQAVSAFSKSCFWQSTQGPYAVGINSMRATADQIRANSNLVGFRDVQIGSRTGLIHQQKADMATDKLACYVALPFAQGSIVVDVDWSYSDRATAAQLPPCDLAIAHARELEPNLPK</sequence>
<keyword evidence="3" id="KW-1185">Reference proteome</keyword>
<evidence type="ECO:0000256" key="1">
    <source>
        <dbReference type="SAM" id="MobiDB-lite"/>
    </source>
</evidence>
<dbReference type="RefSeq" id="WP_215919593.1">
    <property type="nucleotide sequence ID" value="NZ_JAHKNI010000007.1"/>
</dbReference>
<dbReference type="Pfam" id="PF12079">
    <property type="entry name" value="DUF3558"/>
    <property type="match status" value="1"/>
</dbReference>
<gene>
    <name evidence="2" type="ORF">KO481_23310</name>
</gene>
<evidence type="ECO:0000313" key="2">
    <source>
        <dbReference type="EMBL" id="MBU3064449.1"/>
    </source>
</evidence>
<proteinExistence type="predicted"/>
<feature type="compositionally biased region" description="Polar residues" evidence="1">
    <location>
        <begin position="22"/>
        <end position="35"/>
    </location>
</feature>